<evidence type="ECO:0000313" key="1">
    <source>
        <dbReference type="EMBL" id="GMN73614.1"/>
    </source>
</evidence>
<keyword evidence="2" id="KW-1185">Reference proteome</keyword>
<name>A0AA88EEW7_FICCA</name>
<dbReference type="Proteomes" id="UP001187192">
    <property type="component" value="Unassembled WGS sequence"/>
</dbReference>
<comment type="caution">
    <text evidence="1">The sequence shown here is derived from an EMBL/GenBank/DDBJ whole genome shotgun (WGS) entry which is preliminary data.</text>
</comment>
<evidence type="ECO:0000313" key="2">
    <source>
        <dbReference type="Proteomes" id="UP001187192"/>
    </source>
</evidence>
<dbReference type="AlphaFoldDB" id="A0AA88EEW7"/>
<sequence length="134" mass="15930">MQFNQPFLNIKRENRAVSNADWKLKFPEAHVVVLPRTHSDHNPILIDSADYFYNFRQNRPFAMSIQRINMPPRLFYAYIDSFHSYEEGKMTIGKKDRIEPKACPPKHLEGMSLSTSFYRHRWLRGKEHLMAMTS</sequence>
<dbReference type="EMBL" id="BTGU01013258">
    <property type="protein sequence ID" value="GMN73614.1"/>
    <property type="molecule type" value="Genomic_DNA"/>
</dbReference>
<protein>
    <submittedName>
        <fullName evidence="1">Uncharacterized protein</fullName>
    </submittedName>
</protein>
<proteinExistence type="predicted"/>
<reference evidence="1" key="1">
    <citation type="submission" date="2023-07" db="EMBL/GenBank/DDBJ databases">
        <title>draft genome sequence of fig (Ficus carica).</title>
        <authorList>
            <person name="Takahashi T."/>
            <person name="Nishimura K."/>
        </authorList>
    </citation>
    <scope>NUCLEOTIDE SEQUENCE</scope>
</reference>
<organism evidence="1 2">
    <name type="scientific">Ficus carica</name>
    <name type="common">Common fig</name>
    <dbReference type="NCBI Taxonomy" id="3494"/>
    <lineage>
        <taxon>Eukaryota</taxon>
        <taxon>Viridiplantae</taxon>
        <taxon>Streptophyta</taxon>
        <taxon>Embryophyta</taxon>
        <taxon>Tracheophyta</taxon>
        <taxon>Spermatophyta</taxon>
        <taxon>Magnoliopsida</taxon>
        <taxon>eudicotyledons</taxon>
        <taxon>Gunneridae</taxon>
        <taxon>Pentapetalae</taxon>
        <taxon>rosids</taxon>
        <taxon>fabids</taxon>
        <taxon>Rosales</taxon>
        <taxon>Moraceae</taxon>
        <taxon>Ficeae</taxon>
        <taxon>Ficus</taxon>
    </lineage>
</organism>
<gene>
    <name evidence="1" type="ORF">TIFTF001_053722</name>
</gene>
<accession>A0AA88EEW7</accession>